<accession>K8EKV4</accession>
<name>K8EKV4_9CHLO</name>
<dbReference type="InterPro" id="IPR050600">
    <property type="entry name" value="SETD3_SETD6_MTase"/>
</dbReference>
<proteinExistence type="predicted"/>
<dbReference type="OrthoDB" id="497755at2759"/>
<keyword evidence="1" id="KW-0489">Methyltransferase</keyword>
<evidence type="ECO:0000256" key="2">
    <source>
        <dbReference type="ARBA" id="ARBA00022679"/>
    </source>
</evidence>
<reference evidence="5 6" key="1">
    <citation type="submission" date="2011-10" db="EMBL/GenBank/DDBJ databases">
        <authorList>
            <person name="Genoscope - CEA"/>
        </authorList>
    </citation>
    <scope>NUCLEOTIDE SEQUENCE [LARGE SCALE GENOMIC DNA]</scope>
    <source>
        <strain evidence="5 6">RCC 1105</strain>
    </source>
</reference>
<dbReference type="KEGG" id="bpg:Bathy11g00830"/>
<dbReference type="GO" id="GO:0032259">
    <property type="term" value="P:methylation"/>
    <property type="evidence" value="ECO:0007669"/>
    <property type="project" value="UniProtKB-KW"/>
</dbReference>
<dbReference type="SUPFAM" id="SSF82199">
    <property type="entry name" value="SET domain"/>
    <property type="match status" value="1"/>
</dbReference>
<dbReference type="Proteomes" id="UP000198341">
    <property type="component" value="Chromosome 11"/>
</dbReference>
<dbReference type="EMBL" id="FO082268">
    <property type="protein sequence ID" value="CCO18609.1"/>
    <property type="molecule type" value="Genomic_DNA"/>
</dbReference>
<sequence length="482" mass="54323">MTKKKKKKKKNNTVIIETLLNWGRENGIRTHPNVAIQQRIIKNGDEDDEEDERGIFYVRLDDERDDVNDVNDATMTTTETLVSIPEKALLCVPRRRTETVTKGLEEEEDDSLCEILLRETKKNTKNNNNESGGSFWSAYLRTLPNEYDLLELWTDEEIEMLQVDAAKASARELRGKVSASYDRQCKKTKNAGIFFTRAEWAYAKATVRSRTVSVPWSSAGALAPIGDMFNYAPVGGFLGGDDDDNGNFCNGDEKEDGCVPVGTGAWNANENAFEFQGTLPKKFSPTTRSFELFMNYGAYTNLELLSLYGFHCGENNPNDVIVLDVPLITTQTTEYHAKVIATSGALTFESERDLRLEYAVLTSYESYSDKRAQRAHASAQRHSFSAFASRGEKLSDASEHNFCTAIRDAAGRALLSFATTAKQDCESLEHLKNSSANTEKDTNARATRRRRTKLAVEYRLAVKRALQKTYRMYEKRMNALII</sequence>
<evidence type="ECO:0000256" key="1">
    <source>
        <dbReference type="ARBA" id="ARBA00022603"/>
    </source>
</evidence>
<dbReference type="AlphaFoldDB" id="K8EKV4"/>
<keyword evidence="3" id="KW-0949">S-adenosyl-L-methionine</keyword>
<keyword evidence="2" id="KW-0808">Transferase</keyword>
<dbReference type="RefSeq" id="XP_007510264.1">
    <property type="nucleotide sequence ID" value="XM_007510202.1"/>
</dbReference>
<dbReference type="Gene3D" id="3.90.1410.10">
    <property type="entry name" value="set domain protein methyltransferase, domain 1"/>
    <property type="match status" value="1"/>
</dbReference>
<dbReference type="PANTHER" id="PTHR13271">
    <property type="entry name" value="UNCHARACTERIZED PUTATIVE METHYLTRANSFERASE"/>
    <property type="match status" value="1"/>
</dbReference>
<evidence type="ECO:0000259" key="4">
    <source>
        <dbReference type="Pfam" id="PF09273"/>
    </source>
</evidence>
<keyword evidence="6" id="KW-1185">Reference proteome</keyword>
<dbReference type="SUPFAM" id="SSF81822">
    <property type="entry name" value="RuBisCo LSMT C-terminal, substrate-binding domain"/>
    <property type="match status" value="1"/>
</dbReference>
<dbReference type="GeneID" id="19012763"/>
<gene>
    <name evidence="5" type="ordered locus">Bathy11g00830</name>
</gene>
<dbReference type="Gene3D" id="3.90.1420.10">
    <property type="entry name" value="Rubisco LSMT, substrate-binding domain"/>
    <property type="match status" value="1"/>
</dbReference>
<dbReference type="Pfam" id="PF09273">
    <property type="entry name" value="Rubis-subs-bind"/>
    <property type="match status" value="1"/>
</dbReference>
<dbReference type="CDD" id="cd10527">
    <property type="entry name" value="SET_LSMT"/>
    <property type="match status" value="1"/>
</dbReference>
<protein>
    <recommendedName>
        <fullName evidence="4">Rubisco LSMT substrate-binding domain-containing protein</fullName>
    </recommendedName>
</protein>
<dbReference type="GO" id="GO:0016279">
    <property type="term" value="F:protein-lysine N-methyltransferase activity"/>
    <property type="evidence" value="ECO:0007669"/>
    <property type="project" value="TreeGrafter"/>
</dbReference>
<evidence type="ECO:0000256" key="3">
    <source>
        <dbReference type="ARBA" id="ARBA00022691"/>
    </source>
</evidence>
<evidence type="ECO:0000313" key="6">
    <source>
        <dbReference type="Proteomes" id="UP000198341"/>
    </source>
</evidence>
<dbReference type="PANTHER" id="PTHR13271:SF91">
    <property type="entry name" value="PROTEIN SET DOMAIN GROUP 40"/>
    <property type="match status" value="1"/>
</dbReference>
<dbReference type="eggNOG" id="KOG1337">
    <property type="taxonomic scope" value="Eukaryota"/>
</dbReference>
<dbReference type="InterPro" id="IPR036464">
    <property type="entry name" value="Rubisco_LSMT_subst-bd_sf"/>
</dbReference>
<evidence type="ECO:0000313" key="5">
    <source>
        <dbReference type="EMBL" id="CCO18609.1"/>
    </source>
</evidence>
<organism evidence="5 6">
    <name type="scientific">Bathycoccus prasinos</name>
    <dbReference type="NCBI Taxonomy" id="41875"/>
    <lineage>
        <taxon>Eukaryota</taxon>
        <taxon>Viridiplantae</taxon>
        <taxon>Chlorophyta</taxon>
        <taxon>Mamiellophyceae</taxon>
        <taxon>Mamiellales</taxon>
        <taxon>Bathycoccaceae</taxon>
        <taxon>Bathycoccus</taxon>
    </lineage>
</organism>
<feature type="domain" description="Rubisco LSMT substrate-binding" evidence="4">
    <location>
        <begin position="376"/>
        <end position="466"/>
    </location>
</feature>
<dbReference type="InterPro" id="IPR046341">
    <property type="entry name" value="SET_dom_sf"/>
</dbReference>
<dbReference type="InterPro" id="IPR015353">
    <property type="entry name" value="Rubisco_LSMT_subst-bd"/>
</dbReference>